<reference evidence="2" key="1">
    <citation type="submission" date="2023-04" db="EMBL/GenBank/DDBJ databases">
        <title>Black Yeasts Isolated from many extreme environments.</title>
        <authorList>
            <person name="Coleine C."/>
            <person name="Stajich J.E."/>
            <person name="Selbmann L."/>
        </authorList>
    </citation>
    <scope>NUCLEOTIDE SEQUENCE</scope>
    <source>
        <strain evidence="2">CCFEE 5312</strain>
    </source>
</reference>
<dbReference type="EMBL" id="JAWDJX010000012">
    <property type="protein sequence ID" value="KAK3054280.1"/>
    <property type="molecule type" value="Genomic_DNA"/>
</dbReference>
<protein>
    <submittedName>
        <fullName evidence="2">Uncharacterized protein</fullName>
    </submittedName>
</protein>
<feature type="compositionally biased region" description="Basic and acidic residues" evidence="1">
    <location>
        <begin position="308"/>
        <end position="323"/>
    </location>
</feature>
<accession>A0AAJ0DI13</accession>
<evidence type="ECO:0000313" key="3">
    <source>
        <dbReference type="Proteomes" id="UP001271007"/>
    </source>
</evidence>
<sequence length="323" mass="36116">MADTTSFVRRRKLNKAFARVNRCLSNLYSNDEHTAFRDFMLFNTMALRDINTLPLVDTGIETRLQLENHAEVVADHVMRCYLERLWPKRVAGENDVKLREALKRYIFHLLQCDVPDDVPVISMLRTLIDANDRMTEEARLKTMTEGTGVEARVTQTHKHTWDPPTGGNEQAATSVVDRAVEDCMIEESMIDQAVKESLIVRAVEESGEPALPRLIDEAVKQLAAATIDPKHVIAPEEWSGEWSDSSDSDSEVDASAIPELIEASSTETVDAGSDVAATVEQDPVPGRFFCACSTGTTDDGQDIECPESFDRVADLQEHREKEH</sequence>
<gene>
    <name evidence="2" type="ORF">LTR09_004548</name>
</gene>
<feature type="region of interest" description="Disordered" evidence="1">
    <location>
        <begin position="295"/>
        <end position="323"/>
    </location>
</feature>
<evidence type="ECO:0000256" key="1">
    <source>
        <dbReference type="SAM" id="MobiDB-lite"/>
    </source>
</evidence>
<organism evidence="2 3">
    <name type="scientific">Extremus antarcticus</name>
    <dbReference type="NCBI Taxonomy" id="702011"/>
    <lineage>
        <taxon>Eukaryota</taxon>
        <taxon>Fungi</taxon>
        <taxon>Dikarya</taxon>
        <taxon>Ascomycota</taxon>
        <taxon>Pezizomycotina</taxon>
        <taxon>Dothideomycetes</taxon>
        <taxon>Dothideomycetidae</taxon>
        <taxon>Mycosphaerellales</taxon>
        <taxon>Extremaceae</taxon>
        <taxon>Extremus</taxon>
    </lineage>
</organism>
<dbReference type="AlphaFoldDB" id="A0AAJ0DI13"/>
<name>A0AAJ0DI13_9PEZI</name>
<keyword evidence="3" id="KW-1185">Reference proteome</keyword>
<comment type="caution">
    <text evidence="2">The sequence shown here is derived from an EMBL/GenBank/DDBJ whole genome shotgun (WGS) entry which is preliminary data.</text>
</comment>
<proteinExistence type="predicted"/>
<dbReference type="Proteomes" id="UP001271007">
    <property type="component" value="Unassembled WGS sequence"/>
</dbReference>
<evidence type="ECO:0000313" key="2">
    <source>
        <dbReference type="EMBL" id="KAK3054280.1"/>
    </source>
</evidence>